<dbReference type="InterPro" id="IPR009293">
    <property type="entry name" value="UPF0478"/>
</dbReference>
<reference evidence="2 3" key="1">
    <citation type="journal article" date="2017" name="Int. J. Syst. Evol. Microbiol.">
        <title>Bacillus notoginsengisoli sp. nov., a novel bacterium isolated from the rhizosphere of Panax notoginseng.</title>
        <authorList>
            <person name="Zhang M.Y."/>
            <person name="Cheng J."/>
            <person name="Cai Y."/>
            <person name="Zhang T.Y."/>
            <person name="Wu Y.Y."/>
            <person name="Manikprabhu D."/>
            <person name="Li W.J."/>
            <person name="Zhang Y.X."/>
        </authorList>
    </citation>
    <scope>NUCLEOTIDE SEQUENCE [LARGE SCALE GENOMIC DNA]</scope>
    <source>
        <strain evidence="2 3">JCM 30743</strain>
    </source>
</reference>
<feature type="transmembrane region" description="Helical" evidence="1">
    <location>
        <begin position="6"/>
        <end position="23"/>
    </location>
</feature>
<dbReference type="PANTHER" id="PTHR40070:SF1">
    <property type="entry name" value="UPF0478 PROTEIN YTXG"/>
    <property type="match status" value="1"/>
</dbReference>
<dbReference type="PANTHER" id="PTHR40070">
    <property type="entry name" value="UPF0478 PROTEIN YTXG"/>
    <property type="match status" value="1"/>
</dbReference>
<comment type="caution">
    <text evidence="2">The sequence shown here is derived from an EMBL/GenBank/DDBJ whole genome shotgun (WGS) entry which is preliminary data.</text>
</comment>
<evidence type="ECO:0000256" key="1">
    <source>
        <dbReference type="SAM" id="Phobius"/>
    </source>
</evidence>
<organism evidence="2 3">
    <name type="scientific">Neobacillus notoginsengisoli</name>
    <dbReference type="NCBI Taxonomy" id="1578198"/>
    <lineage>
        <taxon>Bacteria</taxon>
        <taxon>Bacillati</taxon>
        <taxon>Bacillota</taxon>
        <taxon>Bacilli</taxon>
        <taxon>Bacillales</taxon>
        <taxon>Bacillaceae</taxon>
        <taxon>Neobacillus</taxon>
    </lineage>
</organism>
<sequence length="112" mass="12583">MILVYVSIAVIVISLGYFGFVAFKTIKAAKPAINQLNETVARVQRKADTLKVESVQLTECQQELVEDINDKKQAVSFTVNAAKRTAKTLAKLWKIRPMAKLARKKKTRTLAY</sequence>
<keyword evidence="1" id="KW-1133">Transmembrane helix</keyword>
<accession>A0A417YRZ8</accession>
<dbReference type="RefSeq" id="WP_118921773.1">
    <property type="nucleotide sequence ID" value="NZ_QWEG01000009.1"/>
</dbReference>
<evidence type="ECO:0000313" key="2">
    <source>
        <dbReference type="EMBL" id="RHW38074.1"/>
    </source>
</evidence>
<protein>
    <submittedName>
        <fullName evidence="2">DUF948 domain-containing protein</fullName>
    </submittedName>
</protein>
<proteinExistence type="predicted"/>
<dbReference type="EMBL" id="QWEG01000009">
    <property type="protein sequence ID" value="RHW38074.1"/>
    <property type="molecule type" value="Genomic_DNA"/>
</dbReference>
<dbReference type="AlphaFoldDB" id="A0A417YRZ8"/>
<name>A0A417YRZ8_9BACI</name>
<evidence type="ECO:0000313" key="3">
    <source>
        <dbReference type="Proteomes" id="UP000284416"/>
    </source>
</evidence>
<keyword evidence="1" id="KW-0472">Membrane</keyword>
<dbReference type="Pfam" id="PF06103">
    <property type="entry name" value="DUF948"/>
    <property type="match status" value="1"/>
</dbReference>
<keyword evidence="1" id="KW-0812">Transmembrane</keyword>
<gene>
    <name evidence="2" type="ORF">D1B31_14945</name>
</gene>
<dbReference type="Proteomes" id="UP000284416">
    <property type="component" value="Unassembled WGS sequence"/>
</dbReference>
<keyword evidence="3" id="KW-1185">Reference proteome</keyword>
<dbReference type="OrthoDB" id="2969233at2"/>